<evidence type="ECO:0000313" key="2">
    <source>
        <dbReference type="EMBL" id="RGO33451.1"/>
    </source>
</evidence>
<proteinExistence type="predicted"/>
<reference evidence="2 3" key="1">
    <citation type="submission" date="2018-08" db="EMBL/GenBank/DDBJ databases">
        <title>A genome reference for cultivated species of the human gut microbiota.</title>
        <authorList>
            <person name="Zou Y."/>
            <person name="Xue W."/>
            <person name="Luo G."/>
        </authorList>
    </citation>
    <scope>NUCLEOTIDE SEQUENCE [LARGE SCALE GENOMIC DNA]</scope>
    <source>
        <strain evidence="2 3">OM02-16</strain>
    </source>
</reference>
<dbReference type="AlphaFoldDB" id="A0A3E5GF91"/>
<feature type="transmembrane region" description="Helical" evidence="1">
    <location>
        <begin position="231"/>
        <end position="252"/>
    </location>
</feature>
<feature type="transmembrane region" description="Helical" evidence="1">
    <location>
        <begin position="201"/>
        <end position="225"/>
    </location>
</feature>
<evidence type="ECO:0000256" key="1">
    <source>
        <dbReference type="SAM" id="Phobius"/>
    </source>
</evidence>
<evidence type="ECO:0008006" key="4">
    <source>
        <dbReference type="Google" id="ProtNLM"/>
    </source>
</evidence>
<feature type="transmembrane region" description="Helical" evidence="1">
    <location>
        <begin position="281"/>
        <end position="301"/>
    </location>
</feature>
<feature type="transmembrane region" description="Helical" evidence="1">
    <location>
        <begin position="21"/>
        <end position="48"/>
    </location>
</feature>
<feature type="transmembrane region" description="Helical" evidence="1">
    <location>
        <begin position="107"/>
        <end position="131"/>
    </location>
</feature>
<name>A0A3E5GF91_9FIRM</name>
<protein>
    <recommendedName>
        <fullName evidence="4">ABC transporter permease</fullName>
    </recommendedName>
</protein>
<accession>A0A3E5GF91</accession>
<dbReference type="EMBL" id="QSVN01000004">
    <property type="protein sequence ID" value="RGO33451.1"/>
    <property type="molecule type" value="Genomic_DNA"/>
</dbReference>
<feature type="transmembrane region" description="Helical" evidence="1">
    <location>
        <begin position="68"/>
        <end position="86"/>
    </location>
</feature>
<gene>
    <name evidence="2" type="ORF">DXB16_05650</name>
</gene>
<keyword evidence="1" id="KW-0812">Transmembrane</keyword>
<keyword evidence="1" id="KW-0472">Membrane</keyword>
<keyword evidence="1" id="KW-1133">Transmembrane helix</keyword>
<organism evidence="2 3">
    <name type="scientific">Dorea longicatena</name>
    <dbReference type="NCBI Taxonomy" id="88431"/>
    <lineage>
        <taxon>Bacteria</taxon>
        <taxon>Bacillati</taxon>
        <taxon>Bacillota</taxon>
        <taxon>Clostridia</taxon>
        <taxon>Lachnospirales</taxon>
        <taxon>Lachnospiraceae</taxon>
        <taxon>Dorea</taxon>
    </lineage>
</organism>
<feature type="transmembrane region" description="Helical" evidence="1">
    <location>
        <begin position="591"/>
        <end position="612"/>
    </location>
</feature>
<feature type="transmembrane region" description="Helical" evidence="1">
    <location>
        <begin position="540"/>
        <end position="559"/>
    </location>
</feature>
<sequence length="665" mass="77254">MGGRSMNRLFRDILRENKNDYIRTVLGCSWIISLIYFSTAVGGCLSYISTGSIPQMTYLIMEVEKEFLIPYGLLLILLILLLSGYIRKRAVIYKTLTVFGMKRKHKYRFILFEYLGIVGFSMILGIVLGIYESKGLKIILEYFFANIKGHIQYGETPLKLTLIISFLIFGMGFIVCDQAISCLGIDYLISNESETRQRTKVNIKMCFVTIIMAGITIISIMTYWGKSGNTIPTLLAVITILLFLYFYGAYFIKRFERGKGYYKKILWIDDWCGNFYRHINISYIVGAFIYIVIFTFSFEIINTLPIVQKDNYPYDLVWGANKTDKDFLNQLEKKYGIEVKCIPDIRVTSGDYGEHTGISASEYQKLTGEKLKLHNHEIYVVYQRNKAEYGTLGIDYGKKEPRLYIGNSDADIWVYTMRVMPSNQFIRDYRIVGTTNRIITGNFKSRQLEESGIKGNVFEEIIVFSDEEYERISKTARGSDLTVAINIPQNYSRVVNDIYKYAEKNSQVNFFDYKYGNLIYEKKELIVEEQEANMLKVSAMIINIITLVICIIFTLYNNIASYKNKMRWKYTFFYRQGMDKMKIKSHLKREILLTTEIACISSIPFAGIMVLIKILYKDLNTYWTIRYIGESLLVVVVLTIVIHFMVYGMASNVYKQIERSIQNEQ</sequence>
<feature type="transmembrane region" description="Helical" evidence="1">
    <location>
        <begin position="632"/>
        <end position="650"/>
    </location>
</feature>
<evidence type="ECO:0000313" key="3">
    <source>
        <dbReference type="Proteomes" id="UP000261285"/>
    </source>
</evidence>
<feature type="transmembrane region" description="Helical" evidence="1">
    <location>
        <begin position="162"/>
        <end position="189"/>
    </location>
</feature>
<comment type="caution">
    <text evidence="2">The sequence shown here is derived from an EMBL/GenBank/DDBJ whole genome shotgun (WGS) entry which is preliminary data.</text>
</comment>
<dbReference type="Proteomes" id="UP000261285">
    <property type="component" value="Unassembled WGS sequence"/>
</dbReference>